<comment type="caution">
    <text evidence="2">The sequence shown here is derived from an EMBL/GenBank/DDBJ whole genome shotgun (WGS) entry which is preliminary data.</text>
</comment>
<keyword evidence="1" id="KW-1133">Transmembrane helix</keyword>
<reference evidence="2 3" key="1">
    <citation type="submission" date="2019-06" db="EMBL/GenBank/DDBJ databases">
        <title>Amycolatopsis alkalitolerans sp. nov., isolated from Gastrodia elata Blume.</title>
        <authorList>
            <person name="Narsing Rao M.P."/>
            <person name="Li W.J."/>
        </authorList>
    </citation>
    <scope>NUCLEOTIDE SEQUENCE [LARGE SCALE GENOMIC DNA]</scope>
    <source>
        <strain evidence="2 3">SYSUP0005</strain>
    </source>
</reference>
<feature type="transmembrane region" description="Helical" evidence="1">
    <location>
        <begin position="60"/>
        <end position="79"/>
    </location>
</feature>
<gene>
    <name evidence="2" type="ORF">FG385_32915</name>
</gene>
<organism evidence="2 3">
    <name type="scientific">Amycolatopsis alkalitolerans</name>
    <dbReference type="NCBI Taxonomy" id="2547244"/>
    <lineage>
        <taxon>Bacteria</taxon>
        <taxon>Bacillati</taxon>
        <taxon>Actinomycetota</taxon>
        <taxon>Actinomycetes</taxon>
        <taxon>Pseudonocardiales</taxon>
        <taxon>Pseudonocardiaceae</taxon>
        <taxon>Amycolatopsis</taxon>
    </lineage>
</organism>
<dbReference type="Proteomes" id="UP000305546">
    <property type="component" value="Unassembled WGS sequence"/>
</dbReference>
<feature type="transmembrane region" description="Helical" evidence="1">
    <location>
        <begin position="20"/>
        <end position="39"/>
    </location>
</feature>
<dbReference type="EMBL" id="VDFW01000055">
    <property type="protein sequence ID" value="TNC19070.1"/>
    <property type="molecule type" value="Genomic_DNA"/>
</dbReference>
<keyword evidence="1" id="KW-0812">Transmembrane</keyword>
<evidence type="ECO:0000256" key="1">
    <source>
        <dbReference type="SAM" id="Phobius"/>
    </source>
</evidence>
<evidence type="ECO:0000313" key="2">
    <source>
        <dbReference type="EMBL" id="TNC19070.1"/>
    </source>
</evidence>
<name>A0A5C4LS45_9PSEU</name>
<proteinExistence type="predicted"/>
<dbReference type="RefSeq" id="WP_139100720.1">
    <property type="nucleotide sequence ID" value="NZ_VDFW01000055.1"/>
</dbReference>
<sequence length="120" mass="12752">MNGEQASARRTGSSSWATQAVAWEFLAAAVLMLASVFLVSTEYQQEARKKYGPATPTSRMLPLGRLSALCGVFIVLAMLSSGRKAGRIAAAFGGLVLSGVAFNERDVFVSLAEIFPPPKK</sequence>
<keyword evidence="3" id="KW-1185">Reference proteome</keyword>
<protein>
    <submittedName>
        <fullName evidence="2">Uncharacterized protein</fullName>
    </submittedName>
</protein>
<dbReference type="AlphaFoldDB" id="A0A5C4LS45"/>
<accession>A0A5C4LS45</accession>
<evidence type="ECO:0000313" key="3">
    <source>
        <dbReference type="Proteomes" id="UP000305546"/>
    </source>
</evidence>
<keyword evidence="1" id="KW-0472">Membrane</keyword>